<sequence length="1140" mass="124096">MEAVLPLQTKKGQGSSLELALESSSTILTTTPRRVVENGNDLFCIYEAPCCSLYVLTDRKVILLGTYLFRRSGNRQILSAIAGAEIMDFPMDTSAHIPSTAENKLLELSADGDATLVDFVGDALVIGTSTGYLGMIFVSADRCYVQGKSVRVQETRGVRWCICYASRQCVGISCDTMTIVHVILEAADPLSCTNEVEVCTVVSAAASQTVPNCFFLAHGESRYLTVLHGGSDHIFEKKTLSLLSEEVDRGSDIARVIPTIYAHGCGSLCLLAVVFPDAVSFTAWEGYSLVSIATLRNELSTSFRHAFWKATVHGARLFILRSDSRCLMYDVMMRKSCPAIEEIVVAQQVMLPSHVACLMGGVETGVFLCWRSDTSPERYTVLLQSRAGEDEFELIKVHTTVRHLLASTSVLLLEVIPIHRSYGVVCLFSTGECHVSLYNNPGTVLLALEEHPYDATSCLAFESNSGGYCCVLGFSDGDIRVFVDRQIRANVRAAHCGAVDRLLKLPKMNETDDTFFVSMSTEMGTVCCHAGEKAAVSRTMCSPARPLTACLLNRELQYMCLFSETTGNLWHLPTCRLERAFRSSQGPPDRQLDNLLEHHWASAMSIIRFRYAGGERYAMRIDVGSLLSGLGAAVQPLQRSSPEYSSALGLMLRCLGESCAPSLLIDDALCKALDDLDLVVTGGQTYECVWCAILLLCGLLSHTLDGVSAAAIYSTIQSLGDRLTSSVALDPRRQADAVQLFFSRFFTLRRSTPAPFRHALRLMATKLSACSLADVVNLLHSRASAAQSRQAAGDEAPGAPPLFENGDAFAALLIVLKLASQRTDYSLLADEIFFSRLHQSTLEAQRAVTTALDNDHPLPNWSATLLGLVESHATGCALEETGLFHNFVKALVREAFGGRGEETKQASLEALERLVAQDPQGFLSDYIVTGFQLTPEYRPYIIVFLAHFVKNFPYEAYAVFSTIADIVMSGLSDLSSASQNAASIYHAAVSQLLRVTVASLPSVSLQQTLRHLAVGQRDGKVVVYNVKAGSIVAAFQAHSAPVLGVAYSGNITTLDIATIAESLDEIKVWRSPNQSSSLASFFTGSGGLSFKLVISVDVPSIGLREESLSLLIKYFQLNWLSPQCVEFSSPWHGKLQVPLP</sequence>
<dbReference type="InterPro" id="IPR015943">
    <property type="entry name" value="WD40/YVTN_repeat-like_dom_sf"/>
</dbReference>
<dbReference type="EMBL" id="CALQ01000812">
    <property type="protein sequence ID" value="CCM15311.1"/>
    <property type="molecule type" value="Genomic_DNA"/>
</dbReference>
<dbReference type="GO" id="GO:0005737">
    <property type="term" value="C:cytoplasm"/>
    <property type="evidence" value="ECO:0007669"/>
    <property type="project" value="TreeGrafter"/>
</dbReference>
<dbReference type="Pfam" id="PF23126">
    <property type="entry name" value="DUF7048"/>
    <property type="match status" value="1"/>
</dbReference>
<dbReference type="InterPro" id="IPR036322">
    <property type="entry name" value="WD40_repeat_dom_sf"/>
</dbReference>
<dbReference type="InterPro" id="IPR055476">
    <property type="entry name" value="DUF7048"/>
</dbReference>
<dbReference type="AlphaFoldDB" id="A0A1E1IVJ2"/>
<dbReference type="Gene3D" id="2.130.10.10">
    <property type="entry name" value="YVTN repeat-like/Quinoprotein amine dehydrogenase"/>
    <property type="match status" value="1"/>
</dbReference>
<dbReference type="PANTHER" id="PTHR44099:SF4">
    <property type="entry name" value="RABCONNECTIN-3B, ISOFORM A"/>
    <property type="match status" value="1"/>
</dbReference>
<gene>
    <name evidence="2" type="primary">LgM4147LRVhigh.20.00960.00040</name>
    <name evidence="2" type="ORF">BN36_2028120</name>
</gene>
<feature type="domain" description="DUF7048" evidence="1">
    <location>
        <begin position="60"/>
        <end position="362"/>
    </location>
</feature>
<evidence type="ECO:0000259" key="1">
    <source>
        <dbReference type="Pfam" id="PF23126"/>
    </source>
</evidence>
<protein>
    <recommendedName>
        <fullName evidence="1">DUF7048 domain-containing protein</fullName>
    </recommendedName>
</protein>
<evidence type="ECO:0000313" key="2">
    <source>
        <dbReference type="EMBL" id="CCM15311.1"/>
    </source>
</evidence>
<proteinExistence type="predicted"/>
<accession>A0A1E1IVJ2</accession>
<dbReference type="SUPFAM" id="SSF50978">
    <property type="entry name" value="WD40 repeat-like"/>
    <property type="match status" value="1"/>
</dbReference>
<dbReference type="InterPro" id="IPR049916">
    <property type="entry name" value="WDR72-like"/>
</dbReference>
<reference evidence="2" key="1">
    <citation type="submission" date="2012-08" db="EMBL/GenBank/DDBJ databases">
        <title>Comparative genomics of metastatic and non-metastatic Leishmania guyanensis provides insights into polygenic factors involved in Leishmania RNA virus infection.</title>
        <authorList>
            <person name="Smith D."/>
            <person name="Hertz-Fowler C."/>
            <person name="Martin R."/>
            <person name="Dickens N."/>
            <person name="Fasel N."/>
            <person name="Falquet L."/>
            <person name="Beverley S."/>
            <person name="Zangger H."/>
            <person name="Calderon-Copete S."/>
            <person name="Mottram J."/>
            <person name="Xenarios I."/>
        </authorList>
    </citation>
    <scope>NUCLEOTIDE SEQUENCE</scope>
    <source>
        <strain evidence="2">MHOM/BR/75/M4147/SSU:IR2SAT-LUC</strain>
    </source>
</reference>
<name>A0A1E1IVJ2_LEIGU</name>
<dbReference type="PANTHER" id="PTHR44099">
    <property type="entry name" value="RABCONNECTIN-3B, ISOFORM A"/>
    <property type="match status" value="1"/>
</dbReference>
<organism evidence="2">
    <name type="scientific">Leishmania guyanensis</name>
    <dbReference type="NCBI Taxonomy" id="5670"/>
    <lineage>
        <taxon>Eukaryota</taxon>
        <taxon>Discoba</taxon>
        <taxon>Euglenozoa</taxon>
        <taxon>Kinetoplastea</taxon>
        <taxon>Metakinetoplastina</taxon>
        <taxon>Trypanosomatida</taxon>
        <taxon>Trypanosomatidae</taxon>
        <taxon>Leishmaniinae</taxon>
        <taxon>Leishmania</taxon>
        <taxon>Leishmania guyanensis species complex</taxon>
    </lineage>
</organism>